<protein>
    <submittedName>
        <fullName evidence="6">CvpA family protein</fullName>
    </submittedName>
</protein>
<dbReference type="InterPro" id="IPR052719">
    <property type="entry name" value="CvpA-like"/>
</dbReference>
<dbReference type="PANTHER" id="PTHR36926:SF1">
    <property type="entry name" value="COLICIN V PRODUCTION PROTEIN"/>
    <property type="match status" value="1"/>
</dbReference>
<feature type="transmembrane region" description="Helical" evidence="5">
    <location>
        <begin position="7"/>
        <end position="25"/>
    </location>
</feature>
<dbReference type="PANTHER" id="PTHR36926">
    <property type="entry name" value="COLICIN V PRODUCTION PROTEIN"/>
    <property type="match status" value="1"/>
</dbReference>
<comment type="caution">
    <text evidence="6">The sequence shown here is derived from an EMBL/GenBank/DDBJ whole genome shotgun (WGS) entry which is preliminary data.</text>
</comment>
<evidence type="ECO:0000256" key="1">
    <source>
        <dbReference type="ARBA" id="ARBA00004141"/>
    </source>
</evidence>
<feature type="transmembrane region" description="Helical" evidence="5">
    <location>
        <begin position="65"/>
        <end position="85"/>
    </location>
</feature>
<dbReference type="EMBL" id="JBEWLZ010000001">
    <property type="protein sequence ID" value="MET1488489.1"/>
    <property type="molecule type" value="Genomic_DNA"/>
</dbReference>
<evidence type="ECO:0000256" key="5">
    <source>
        <dbReference type="SAM" id="Phobius"/>
    </source>
</evidence>
<feature type="transmembrane region" description="Helical" evidence="5">
    <location>
        <begin position="105"/>
        <end position="124"/>
    </location>
</feature>
<keyword evidence="2 5" id="KW-0812">Transmembrane</keyword>
<gene>
    <name evidence="6" type="ORF">ABVT11_01520</name>
</gene>
<evidence type="ECO:0000313" key="6">
    <source>
        <dbReference type="EMBL" id="MET1488489.1"/>
    </source>
</evidence>
<proteinExistence type="predicted"/>
<accession>A0ABV2CKQ6</accession>
<name>A0ABV2CKQ6_9RHOO</name>
<comment type="subcellular location">
    <subcellularLocation>
        <location evidence="1">Membrane</location>
        <topology evidence="1">Multi-pass membrane protein</topology>
    </subcellularLocation>
</comment>
<evidence type="ECO:0000256" key="2">
    <source>
        <dbReference type="ARBA" id="ARBA00022692"/>
    </source>
</evidence>
<dbReference type="InterPro" id="IPR003825">
    <property type="entry name" value="Colicin-V_CvpA"/>
</dbReference>
<dbReference type="Proteomes" id="UP001548590">
    <property type="component" value="Unassembled WGS sequence"/>
</dbReference>
<evidence type="ECO:0000313" key="7">
    <source>
        <dbReference type="Proteomes" id="UP001548590"/>
    </source>
</evidence>
<reference evidence="6 7" key="1">
    <citation type="submission" date="2024-07" db="EMBL/GenBank/DDBJ databases">
        <title>Uliginosibacterium paludis KCTC:42655.</title>
        <authorList>
            <person name="Kim M.K."/>
        </authorList>
    </citation>
    <scope>NUCLEOTIDE SEQUENCE [LARGE SCALE GENOMIC DNA]</scope>
    <source>
        <strain evidence="6 7">KCTC 42655</strain>
    </source>
</reference>
<evidence type="ECO:0000256" key="3">
    <source>
        <dbReference type="ARBA" id="ARBA00022989"/>
    </source>
</evidence>
<dbReference type="Pfam" id="PF02674">
    <property type="entry name" value="Colicin_V"/>
    <property type="match status" value="1"/>
</dbReference>
<keyword evidence="7" id="KW-1185">Reference proteome</keyword>
<dbReference type="RefSeq" id="WP_345926649.1">
    <property type="nucleotide sequence ID" value="NZ_JBDIVF010000003.1"/>
</dbReference>
<sequence>MSIFDQVFLAVLCASILLGLWRGLVSEIFTLLGWVVALALAWKLAPVCVPLLGTAVKAEWARWPVAFAAIFIGVLLLLALLRFLLRSLLSISGLSLFDRLAGAGFGVLRGLVLALLFVAGAGLTELPKKQWWRESIFAPPLVTAVIAAKPWLPGELAERLRY</sequence>
<organism evidence="6 7">
    <name type="scientific">Uliginosibacterium paludis</name>
    <dbReference type="NCBI Taxonomy" id="1615952"/>
    <lineage>
        <taxon>Bacteria</taxon>
        <taxon>Pseudomonadati</taxon>
        <taxon>Pseudomonadota</taxon>
        <taxon>Betaproteobacteria</taxon>
        <taxon>Rhodocyclales</taxon>
        <taxon>Zoogloeaceae</taxon>
        <taxon>Uliginosibacterium</taxon>
    </lineage>
</organism>
<feature type="transmembrane region" description="Helical" evidence="5">
    <location>
        <begin position="31"/>
        <end position="53"/>
    </location>
</feature>
<evidence type="ECO:0000256" key="4">
    <source>
        <dbReference type="ARBA" id="ARBA00023136"/>
    </source>
</evidence>
<keyword evidence="3 5" id="KW-1133">Transmembrane helix</keyword>
<keyword evidence="4 5" id="KW-0472">Membrane</keyword>